<dbReference type="AlphaFoldDB" id="A0A5E4M8A6"/>
<accession>A0A5E4M8A6</accession>
<organism evidence="1 2">
    <name type="scientific">Cinara cedri</name>
    <dbReference type="NCBI Taxonomy" id="506608"/>
    <lineage>
        <taxon>Eukaryota</taxon>
        <taxon>Metazoa</taxon>
        <taxon>Ecdysozoa</taxon>
        <taxon>Arthropoda</taxon>
        <taxon>Hexapoda</taxon>
        <taxon>Insecta</taxon>
        <taxon>Pterygota</taxon>
        <taxon>Neoptera</taxon>
        <taxon>Paraneoptera</taxon>
        <taxon>Hemiptera</taxon>
        <taxon>Sternorrhyncha</taxon>
        <taxon>Aphidomorpha</taxon>
        <taxon>Aphidoidea</taxon>
        <taxon>Aphididae</taxon>
        <taxon>Lachninae</taxon>
        <taxon>Cinara</taxon>
    </lineage>
</organism>
<keyword evidence="2" id="KW-1185">Reference proteome</keyword>
<dbReference type="Proteomes" id="UP000325440">
    <property type="component" value="Unassembled WGS sequence"/>
</dbReference>
<sequence>MEIVDPYGKLCRVNSWSSSRKAMVFRSVENRCATISNNVSDGYSMWSKTRHRGANTPGAFGSDFSVRSNGPRYHTGPVSTWSGERLKARLTTKLLVAYTIYYAVRIILAYSPAVRKQFDGRRIADRIPIRSGIPSWCVPYESPETVGTAIAAVNKSFIG</sequence>
<dbReference type="EMBL" id="CABPRJ010000480">
    <property type="protein sequence ID" value="VVC28425.1"/>
    <property type="molecule type" value="Genomic_DNA"/>
</dbReference>
<gene>
    <name evidence="1" type="ORF">CINCED_3A003572</name>
</gene>
<reference evidence="1 2" key="1">
    <citation type="submission" date="2019-08" db="EMBL/GenBank/DDBJ databases">
        <authorList>
            <person name="Alioto T."/>
            <person name="Alioto T."/>
            <person name="Gomez Garrido J."/>
        </authorList>
    </citation>
    <scope>NUCLEOTIDE SEQUENCE [LARGE SCALE GENOMIC DNA]</scope>
</reference>
<proteinExistence type="predicted"/>
<evidence type="ECO:0000313" key="1">
    <source>
        <dbReference type="EMBL" id="VVC28425.1"/>
    </source>
</evidence>
<name>A0A5E4M8A6_9HEMI</name>
<protein>
    <submittedName>
        <fullName evidence="1">Uncharacterized protein</fullName>
    </submittedName>
</protein>
<evidence type="ECO:0000313" key="2">
    <source>
        <dbReference type="Proteomes" id="UP000325440"/>
    </source>
</evidence>